<reference evidence="2" key="1">
    <citation type="submission" date="2023-06" db="EMBL/GenBank/DDBJ databases">
        <title>Genomic of Parafulvivirga corallium.</title>
        <authorList>
            <person name="Wang G."/>
        </authorList>
    </citation>
    <scope>NUCLEOTIDE SEQUENCE</scope>
    <source>
        <strain evidence="2">BMA10</strain>
    </source>
</reference>
<gene>
    <name evidence="2" type="ORF">QQ008_07710</name>
</gene>
<evidence type="ECO:0000256" key="1">
    <source>
        <dbReference type="SAM" id="Phobius"/>
    </source>
</evidence>
<proteinExistence type="predicted"/>
<keyword evidence="1" id="KW-0472">Membrane</keyword>
<dbReference type="EMBL" id="JAUJEA010000002">
    <property type="protein sequence ID" value="MDN5201242.1"/>
    <property type="molecule type" value="Genomic_DNA"/>
</dbReference>
<keyword evidence="3" id="KW-1185">Reference proteome</keyword>
<evidence type="ECO:0000313" key="2">
    <source>
        <dbReference type="EMBL" id="MDN5201242.1"/>
    </source>
</evidence>
<dbReference type="InterPro" id="IPR037104">
    <property type="entry name" value="Annexin_sf"/>
</dbReference>
<feature type="transmembrane region" description="Helical" evidence="1">
    <location>
        <begin position="6"/>
        <end position="25"/>
    </location>
</feature>
<evidence type="ECO:0000313" key="3">
    <source>
        <dbReference type="Proteomes" id="UP001172082"/>
    </source>
</evidence>
<accession>A0ABT8KMI2</accession>
<name>A0ABT8KMI2_9BACT</name>
<keyword evidence="1" id="KW-0812">Transmembrane</keyword>
<dbReference type="SUPFAM" id="SSF47874">
    <property type="entry name" value="Annexin"/>
    <property type="match status" value="1"/>
</dbReference>
<dbReference type="RefSeq" id="WP_346751268.1">
    <property type="nucleotide sequence ID" value="NZ_JAUJEA010000002.1"/>
</dbReference>
<keyword evidence="1" id="KW-1133">Transmembrane helix</keyword>
<dbReference type="PROSITE" id="PS51257">
    <property type="entry name" value="PROKAR_LIPOPROTEIN"/>
    <property type="match status" value="1"/>
</dbReference>
<comment type="caution">
    <text evidence="2">The sequence shown here is derived from an EMBL/GenBank/DDBJ whole genome shotgun (WGS) entry which is preliminary data.</text>
</comment>
<sequence length="165" mass="18696">MMDRKNLLLASGVVTGIGCAVSIYFDLRRKKRDKLAAELIKEITKQLKPSTTGLLSENAFDIHYKDEVVRSTGRQILTLKSEVANDYANQIHSAWGSWWSGGDDEKKVYGVFRKLRDKVQVSQIATAYLRNFGVNLIDKLNERLNDKEIKNVLAIVKPLPAFRTV</sequence>
<dbReference type="Proteomes" id="UP001172082">
    <property type="component" value="Unassembled WGS sequence"/>
</dbReference>
<organism evidence="2 3">
    <name type="scientific">Splendidivirga corallicola</name>
    <dbReference type="NCBI Taxonomy" id="3051826"/>
    <lineage>
        <taxon>Bacteria</taxon>
        <taxon>Pseudomonadati</taxon>
        <taxon>Bacteroidota</taxon>
        <taxon>Cytophagia</taxon>
        <taxon>Cytophagales</taxon>
        <taxon>Splendidivirgaceae</taxon>
        <taxon>Splendidivirga</taxon>
    </lineage>
</organism>
<protein>
    <submittedName>
        <fullName evidence="2">Uncharacterized protein</fullName>
    </submittedName>
</protein>